<dbReference type="SUPFAM" id="SSF48403">
    <property type="entry name" value="Ankyrin repeat"/>
    <property type="match status" value="1"/>
</dbReference>
<evidence type="ECO:0000313" key="4">
    <source>
        <dbReference type="EMBL" id="CAF1560904.1"/>
    </source>
</evidence>
<evidence type="ECO:0000256" key="3">
    <source>
        <dbReference type="PROSITE-ProRule" id="PRU00023"/>
    </source>
</evidence>
<dbReference type="Proteomes" id="UP000663832">
    <property type="component" value="Unassembled WGS sequence"/>
</dbReference>
<dbReference type="PANTHER" id="PTHR24201:SF15">
    <property type="entry name" value="ANKYRIN REPEAT DOMAIN-CONTAINING PROTEIN 66"/>
    <property type="match status" value="1"/>
</dbReference>
<dbReference type="PROSITE" id="PS50297">
    <property type="entry name" value="ANK_REP_REGION"/>
    <property type="match status" value="1"/>
</dbReference>
<keyword evidence="1" id="KW-0677">Repeat</keyword>
<protein>
    <submittedName>
        <fullName evidence="4">Uncharacterized protein</fullName>
    </submittedName>
</protein>
<evidence type="ECO:0000313" key="5">
    <source>
        <dbReference type="Proteomes" id="UP000663832"/>
    </source>
</evidence>
<proteinExistence type="predicted"/>
<dbReference type="SMART" id="SM00248">
    <property type="entry name" value="ANK"/>
    <property type="match status" value="5"/>
</dbReference>
<dbReference type="PANTHER" id="PTHR24201">
    <property type="entry name" value="ANK_REP_REGION DOMAIN-CONTAINING PROTEIN"/>
    <property type="match status" value="1"/>
</dbReference>
<dbReference type="PROSITE" id="PS50088">
    <property type="entry name" value="ANK_REPEAT"/>
    <property type="match status" value="2"/>
</dbReference>
<accession>A0A815XRL2</accession>
<dbReference type="Pfam" id="PF12796">
    <property type="entry name" value="Ank_2"/>
    <property type="match status" value="2"/>
</dbReference>
<keyword evidence="5" id="KW-1185">Reference proteome</keyword>
<dbReference type="InterPro" id="IPR050776">
    <property type="entry name" value="Ank_Repeat/CDKN_Inhibitor"/>
</dbReference>
<dbReference type="InterPro" id="IPR002110">
    <property type="entry name" value="Ankyrin_rpt"/>
</dbReference>
<feature type="repeat" description="ANK" evidence="3">
    <location>
        <begin position="98"/>
        <end position="130"/>
    </location>
</feature>
<evidence type="ECO:0000256" key="2">
    <source>
        <dbReference type="ARBA" id="ARBA00023043"/>
    </source>
</evidence>
<dbReference type="Gene3D" id="1.25.40.20">
    <property type="entry name" value="Ankyrin repeat-containing domain"/>
    <property type="match status" value="1"/>
</dbReference>
<keyword evidence="2 3" id="KW-0040">ANK repeat</keyword>
<dbReference type="AlphaFoldDB" id="A0A815XRL2"/>
<feature type="repeat" description="ANK" evidence="3">
    <location>
        <begin position="65"/>
        <end position="97"/>
    </location>
</feature>
<sequence length="366" mass="40978">MTNLSTILINSAETAVILPDIPKYDICLVSKSSHYVTQLAETGNVQDFEQLIKNDPSKLTVLSPTGLCAAHIAAAQNRVDILTLIVQYHGDLNIEDKHGWTPLHHAVRNNALNAIKFLLEYGVDSARLNKQQNAPIHLAIIHNKLDALKLIVSKHPYQVDLPGERKKTPLHYAALIDNVEAAKILTNNHACLCLRSDVGNYPIHEAALNSSNRVFNHFLAKANGCGAKNLLSYCNAENHRPLHSSVIGICNRATSMIKQWIAKPINTKDILDVNEEYTSENELFTEMYAQKHRQKIMQNQLDKITDLVKLIVQKMEISTEITTDDRSKCDNHGECKRTPKLRQAINAACQFSHLRSTAKDNISHHS</sequence>
<gene>
    <name evidence="4" type="ORF">QVE165_LOCUS47889</name>
</gene>
<evidence type="ECO:0000256" key="1">
    <source>
        <dbReference type="ARBA" id="ARBA00022737"/>
    </source>
</evidence>
<comment type="caution">
    <text evidence="4">The sequence shown here is derived from an EMBL/GenBank/DDBJ whole genome shotgun (WGS) entry which is preliminary data.</text>
</comment>
<name>A0A815XRL2_9BILA</name>
<reference evidence="4" key="1">
    <citation type="submission" date="2021-02" db="EMBL/GenBank/DDBJ databases">
        <authorList>
            <person name="Nowell W R."/>
        </authorList>
    </citation>
    <scope>NUCLEOTIDE SEQUENCE</scope>
</reference>
<dbReference type="EMBL" id="CAJNOM010000779">
    <property type="protein sequence ID" value="CAF1560904.1"/>
    <property type="molecule type" value="Genomic_DNA"/>
</dbReference>
<organism evidence="4 5">
    <name type="scientific">Adineta steineri</name>
    <dbReference type="NCBI Taxonomy" id="433720"/>
    <lineage>
        <taxon>Eukaryota</taxon>
        <taxon>Metazoa</taxon>
        <taxon>Spiralia</taxon>
        <taxon>Gnathifera</taxon>
        <taxon>Rotifera</taxon>
        <taxon>Eurotatoria</taxon>
        <taxon>Bdelloidea</taxon>
        <taxon>Adinetida</taxon>
        <taxon>Adinetidae</taxon>
        <taxon>Adineta</taxon>
    </lineage>
</organism>
<dbReference type="OrthoDB" id="1661883at2759"/>
<dbReference type="InterPro" id="IPR036770">
    <property type="entry name" value="Ankyrin_rpt-contain_sf"/>
</dbReference>